<feature type="region of interest" description="Disordered" evidence="1">
    <location>
        <begin position="38"/>
        <end position="63"/>
    </location>
</feature>
<dbReference type="Proteomes" id="UP000014480">
    <property type="component" value="Unassembled WGS sequence"/>
</dbReference>
<comment type="caution">
    <text evidence="2">The sequence shown here is derived from an EMBL/GenBank/DDBJ whole genome shotgun (WGS) entry which is preliminary data.</text>
</comment>
<evidence type="ECO:0000256" key="1">
    <source>
        <dbReference type="SAM" id="MobiDB-lite"/>
    </source>
</evidence>
<reference evidence="3" key="2">
    <citation type="journal article" date="2019" name="Mol. Plant Microbe Interact.">
        <title>Genome sequence resources for four phytopathogenic fungi from the Colletotrichum orbiculare species complex.</title>
        <authorList>
            <person name="Gan P."/>
            <person name="Tsushima A."/>
            <person name="Narusaka M."/>
            <person name="Narusaka Y."/>
            <person name="Takano Y."/>
            <person name="Kubo Y."/>
            <person name="Shirasu K."/>
        </authorList>
    </citation>
    <scope>GENOME REANNOTATION</scope>
    <source>
        <strain evidence="3">104-T / ATCC 96160 / CBS 514.97 / LARS 414 / MAFF 240422</strain>
    </source>
</reference>
<organism evidence="2 3">
    <name type="scientific">Colletotrichum orbiculare (strain 104-T / ATCC 96160 / CBS 514.97 / LARS 414 / MAFF 240422)</name>
    <name type="common">Cucumber anthracnose fungus</name>
    <name type="synonym">Colletotrichum lagenarium</name>
    <dbReference type="NCBI Taxonomy" id="1213857"/>
    <lineage>
        <taxon>Eukaryota</taxon>
        <taxon>Fungi</taxon>
        <taxon>Dikarya</taxon>
        <taxon>Ascomycota</taxon>
        <taxon>Pezizomycotina</taxon>
        <taxon>Sordariomycetes</taxon>
        <taxon>Hypocreomycetidae</taxon>
        <taxon>Glomerellales</taxon>
        <taxon>Glomerellaceae</taxon>
        <taxon>Colletotrichum</taxon>
        <taxon>Colletotrichum orbiculare species complex</taxon>
    </lineage>
</organism>
<reference evidence="3" key="1">
    <citation type="journal article" date="2013" name="New Phytol.">
        <title>Comparative genomic and transcriptomic analyses reveal the hemibiotrophic stage shift of Colletotrichum fungi.</title>
        <authorList>
            <person name="Gan P."/>
            <person name="Ikeda K."/>
            <person name="Irieda H."/>
            <person name="Narusaka M."/>
            <person name="O'Connell R.J."/>
            <person name="Narusaka Y."/>
            <person name="Takano Y."/>
            <person name="Kubo Y."/>
            <person name="Shirasu K."/>
        </authorList>
    </citation>
    <scope>NUCLEOTIDE SEQUENCE [LARGE SCALE GENOMIC DNA]</scope>
    <source>
        <strain evidence="3">104-T / ATCC 96160 / CBS 514.97 / LARS 414 / MAFF 240422</strain>
    </source>
</reference>
<name>A0A484G6V1_COLOR</name>
<evidence type="ECO:0000313" key="3">
    <source>
        <dbReference type="Proteomes" id="UP000014480"/>
    </source>
</evidence>
<protein>
    <submittedName>
        <fullName evidence="2">Uncharacterized protein</fullName>
    </submittedName>
</protein>
<feature type="compositionally biased region" description="Basic and acidic residues" evidence="1">
    <location>
        <begin position="43"/>
        <end position="52"/>
    </location>
</feature>
<evidence type="ECO:0000313" key="2">
    <source>
        <dbReference type="EMBL" id="TDZ25307.1"/>
    </source>
</evidence>
<accession>A0A484G6V1</accession>
<keyword evidence="3" id="KW-1185">Reference proteome</keyword>
<gene>
    <name evidence="2" type="ORF">Cob_v001624</name>
</gene>
<sequence>MHPSDCRWRHPVLVDDSVRAYVGLRELYRHAASNAERAVLHRPQSERRRDEADGASVPCPRPMGIWAKELKT</sequence>
<dbReference type="EMBL" id="AMCV02000002">
    <property type="protein sequence ID" value="TDZ25307.1"/>
    <property type="molecule type" value="Genomic_DNA"/>
</dbReference>
<dbReference type="AlphaFoldDB" id="A0A484G6V1"/>
<proteinExistence type="predicted"/>